<keyword evidence="4" id="KW-1185">Reference proteome</keyword>
<protein>
    <recommendedName>
        <fullName evidence="2">Clp R domain-containing protein</fullName>
    </recommendedName>
</protein>
<dbReference type="Proteomes" id="UP000062833">
    <property type="component" value="Chromosome"/>
</dbReference>
<gene>
    <name evidence="3" type="ORF">AOC05_13550</name>
</gene>
<evidence type="ECO:0000259" key="2">
    <source>
        <dbReference type="PROSITE" id="PS51903"/>
    </source>
</evidence>
<dbReference type="Gene3D" id="1.10.1780.10">
    <property type="entry name" value="Clp, N-terminal domain"/>
    <property type="match status" value="1"/>
</dbReference>
<accession>A0A0M4RQU6</accession>
<name>A0A0M4RQU6_9MICC</name>
<evidence type="ECO:0000256" key="1">
    <source>
        <dbReference type="PROSITE-ProRule" id="PRU01251"/>
    </source>
</evidence>
<dbReference type="EMBL" id="CP012677">
    <property type="protein sequence ID" value="ALE93101.1"/>
    <property type="molecule type" value="Genomic_DNA"/>
</dbReference>
<dbReference type="PATRIC" id="fig|656366.3.peg.2923"/>
<dbReference type="InterPro" id="IPR004176">
    <property type="entry name" value="Clp_R_N"/>
</dbReference>
<proteinExistence type="predicted"/>
<dbReference type="Pfam" id="PF02861">
    <property type="entry name" value="Clp_N"/>
    <property type="match status" value="1"/>
</dbReference>
<dbReference type="PROSITE" id="PS51903">
    <property type="entry name" value="CLP_R"/>
    <property type="match status" value="1"/>
</dbReference>
<evidence type="ECO:0000313" key="3">
    <source>
        <dbReference type="EMBL" id="ALE93101.1"/>
    </source>
</evidence>
<evidence type="ECO:0000313" key="4">
    <source>
        <dbReference type="Proteomes" id="UP000062833"/>
    </source>
</evidence>
<reference evidence="4" key="1">
    <citation type="submission" date="2015-09" db="EMBL/GenBank/DDBJ databases">
        <title>Complete genome of Arthrobacter alpinus strain R3.8.</title>
        <authorList>
            <person name="See-Too W.S."/>
            <person name="Chan K.G."/>
        </authorList>
    </citation>
    <scope>NUCLEOTIDE SEQUENCE [LARGE SCALE GENOMIC DNA]</scope>
    <source>
        <strain evidence="4">R3.8</strain>
    </source>
</reference>
<organism evidence="3 4">
    <name type="scientific">Arthrobacter alpinus</name>
    <dbReference type="NCBI Taxonomy" id="656366"/>
    <lineage>
        <taxon>Bacteria</taxon>
        <taxon>Bacillati</taxon>
        <taxon>Actinomycetota</taxon>
        <taxon>Actinomycetes</taxon>
        <taxon>Micrococcales</taxon>
        <taxon>Micrococcaceae</taxon>
        <taxon>Arthrobacter</taxon>
    </lineage>
</organism>
<keyword evidence="1" id="KW-0677">Repeat</keyword>
<dbReference type="InterPro" id="IPR036628">
    <property type="entry name" value="Clp_N_dom_sf"/>
</dbReference>
<dbReference type="AlphaFoldDB" id="A0A0M4RQU6"/>
<sequence>MVNKLDLPQKPAKKAGRIHNRLKAGTMQFSSAAQQALQSAEQQARDLQSPTINAEHLLLGLLQGADMQSLAGALGTSADTISHTVAQKLRSAGD</sequence>
<dbReference type="RefSeq" id="WP_062007687.1">
    <property type="nucleotide sequence ID" value="NZ_CP012677.1"/>
</dbReference>
<dbReference type="OrthoDB" id="3628183at2"/>
<dbReference type="KEGG" id="aaq:AOC05_13550"/>
<dbReference type="SUPFAM" id="SSF81923">
    <property type="entry name" value="Double Clp-N motif"/>
    <property type="match status" value="1"/>
</dbReference>
<feature type="domain" description="Clp R" evidence="2">
    <location>
        <begin position="26"/>
        <end position="94"/>
    </location>
</feature>